<evidence type="ECO:0000256" key="7">
    <source>
        <dbReference type="ARBA" id="ARBA00060764"/>
    </source>
</evidence>
<comment type="subunit">
    <text evidence="2">Homodimer.</text>
</comment>
<reference evidence="10 11" key="1">
    <citation type="submission" date="2024-11" db="EMBL/GenBank/DDBJ databases">
        <title>A near-complete genome assembly of Cinchona calisaya.</title>
        <authorList>
            <person name="Lian D.C."/>
            <person name="Zhao X.W."/>
            <person name="Wei L."/>
        </authorList>
    </citation>
    <scope>NUCLEOTIDE SEQUENCE [LARGE SCALE GENOMIC DNA]</scope>
    <source>
        <tissue evidence="10">Nenye</tissue>
    </source>
</reference>
<gene>
    <name evidence="10" type="ORF">ACH5RR_017380</name>
</gene>
<dbReference type="FunFam" id="3.90.180.10:FF:000067">
    <property type="entry name" value="alcohol dehydrogenase 1-like isoform X1"/>
    <property type="match status" value="1"/>
</dbReference>
<dbReference type="CDD" id="cd08277">
    <property type="entry name" value="liver_alcohol_DH_like"/>
    <property type="match status" value="1"/>
</dbReference>
<feature type="domain" description="Alcohol dehydrogenase-like N-terminal" evidence="9">
    <location>
        <begin position="38"/>
        <end position="175"/>
    </location>
</feature>
<dbReference type="Pfam" id="PF08240">
    <property type="entry name" value="ADH_N"/>
    <property type="match status" value="1"/>
</dbReference>
<keyword evidence="5" id="KW-0560">Oxidoreductase</keyword>
<keyword evidence="6" id="KW-0520">NAD</keyword>
<accession>A0ABD3A0S2</accession>
<evidence type="ECO:0000256" key="6">
    <source>
        <dbReference type="ARBA" id="ARBA00023027"/>
    </source>
</evidence>
<evidence type="ECO:0000256" key="3">
    <source>
        <dbReference type="ARBA" id="ARBA00022723"/>
    </source>
</evidence>
<dbReference type="FunFam" id="3.40.50.720:FF:000003">
    <property type="entry name" value="S-(hydroxymethyl)glutathione dehydrogenase"/>
    <property type="match status" value="1"/>
</dbReference>
<dbReference type="Proteomes" id="UP001630127">
    <property type="component" value="Unassembled WGS sequence"/>
</dbReference>
<comment type="cofactor">
    <cofactor evidence="1">
        <name>Zn(2+)</name>
        <dbReference type="ChEBI" id="CHEBI:29105"/>
    </cofactor>
</comment>
<comment type="similarity">
    <text evidence="7">Belongs to the zinc-containing alcohol dehydrogenase family. Class-IV subfamily.</text>
</comment>
<dbReference type="SUPFAM" id="SSF51735">
    <property type="entry name" value="NAD(P)-binding Rossmann-fold domains"/>
    <property type="match status" value="1"/>
</dbReference>
<keyword evidence="3" id="KW-0479">Metal-binding</keyword>
<evidence type="ECO:0008006" key="12">
    <source>
        <dbReference type="Google" id="ProtNLM"/>
    </source>
</evidence>
<protein>
    <recommendedName>
        <fullName evidence="12">Enoyl reductase (ER) domain-containing protein</fullName>
    </recommendedName>
</protein>
<dbReference type="PANTHER" id="PTHR43880:SF38">
    <property type="entry name" value="ALCOHOL DEHYDROGENASE-RELATED"/>
    <property type="match status" value="1"/>
</dbReference>
<dbReference type="Gene3D" id="3.40.50.720">
    <property type="entry name" value="NAD(P)-binding Rossmann-like Domain"/>
    <property type="match status" value="1"/>
</dbReference>
<dbReference type="InterPro" id="IPR011032">
    <property type="entry name" value="GroES-like_sf"/>
</dbReference>
<dbReference type="Pfam" id="PF00107">
    <property type="entry name" value="ADH_zinc_N"/>
    <property type="match status" value="1"/>
</dbReference>
<dbReference type="EMBL" id="JBJUIK010000007">
    <property type="protein sequence ID" value="KAL3524546.1"/>
    <property type="molecule type" value="Genomic_DNA"/>
</dbReference>
<keyword evidence="11" id="KW-1185">Reference proteome</keyword>
<evidence type="ECO:0000313" key="11">
    <source>
        <dbReference type="Proteomes" id="UP001630127"/>
    </source>
</evidence>
<evidence type="ECO:0000256" key="2">
    <source>
        <dbReference type="ARBA" id="ARBA00011738"/>
    </source>
</evidence>
<keyword evidence="4" id="KW-0862">Zinc</keyword>
<dbReference type="SUPFAM" id="SSF50129">
    <property type="entry name" value="GroES-like"/>
    <property type="match status" value="1"/>
</dbReference>
<dbReference type="InterPro" id="IPR013149">
    <property type="entry name" value="ADH-like_C"/>
</dbReference>
<dbReference type="InterPro" id="IPR036291">
    <property type="entry name" value="NAD(P)-bd_dom_sf"/>
</dbReference>
<comment type="caution">
    <text evidence="10">The sequence shown here is derived from an EMBL/GenBank/DDBJ whole genome shotgun (WGS) entry which is preliminary data.</text>
</comment>
<evidence type="ECO:0000256" key="5">
    <source>
        <dbReference type="ARBA" id="ARBA00023002"/>
    </source>
</evidence>
<evidence type="ECO:0000256" key="4">
    <source>
        <dbReference type="ARBA" id="ARBA00022833"/>
    </source>
</evidence>
<sequence>MSTSSSSRSKMITCQGVVCWGPGEAPKVEEIEVEPPRSGEVRVKMLFASVCHTDVLCCKGFPAPVFPRVLGHEGVGVIESIGEGLVSHSQLKVGDVVIPTYLGECRECYNCRSGRTNICQTFPLQAFTGLMSDGTSRMSIVCGGGGKPLKLYHFLSCSTWSQYTVVDANYVVKIDSKLPIPHASFLSCGFTTGFGATWKEAKVETGSTVAVFGLGAVGLGAVEGARVHGAAQIIGIDINESKREKGEAFGMTHYINPRCSNDKSISEMVKDLTNGLGVDYSFECTGVPDLVNEALEATKVGVGQMIMLGAGTQKSIAINFVSLLGCRTFKYSVFGGVKVQSDLPTMIDKCINKEIQNLNQLLSHEVQLNDINKAFHLLKDPDCVKVLIKL</sequence>
<feature type="domain" description="Alcohol dehydrogenase-like C-terminal" evidence="8">
    <location>
        <begin position="216"/>
        <end position="349"/>
    </location>
</feature>
<dbReference type="PANTHER" id="PTHR43880">
    <property type="entry name" value="ALCOHOL DEHYDROGENASE"/>
    <property type="match status" value="1"/>
</dbReference>
<proteinExistence type="inferred from homology"/>
<dbReference type="AlphaFoldDB" id="A0ABD3A0S2"/>
<organism evidence="10 11">
    <name type="scientific">Cinchona calisaya</name>
    <dbReference type="NCBI Taxonomy" id="153742"/>
    <lineage>
        <taxon>Eukaryota</taxon>
        <taxon>Viridiplantae</taxon>
        <taxon>Streptophyta</taxon>
        <taxon>Embryophyta</taxon>
        <taxon>Tracheophyta</taxon>
        <taxon>Spermatophyta</taxon>
        <taxon>Magnoliopsida</taxon>
        <taxon>eudicotyledons</taxon>
        <taxon>Gunneridae</taxon>
        <taxon>Pentapetalae</taxon>
        <taxon>asterids</taxon>
        <taxon>lamiids</taxon>
        <taxon>Gentianales</taxon>
        <taxon>Rubiaceae</taxon>
        <taxon>Cinchonoideae</taxon>
        <taxon>Cinchoneae</taxon>
        <taxon>Cinchona</taxon>
    </lineage>
</organism>
<dbReference type="GO" id="GO:0046872">
    <property type="term" value="F:metal ion binding"/>
    <property type="evidence" value="ECO:0007669"/>
    <property type="project" value="UniProtKB-KW"/>
</dbReference>
<dbReference type="InterPro" id="IPR013154">
    <property type="entry name" value="ADH-like_N"/>
</dbReference>
<name>A0ABD3A0S2_9GENT</name>
<dbReference type="GO" id="GO:0016491">
    <property type="term" value="F:oxidoreductase activity"/>
    <property type="evidence" value="ECO:0007669"/>
    <property type="project" value="UniProtKB-KW"/>
</dbReference>
<evidence type="ECO:0000259" key="8">
    <source>
        <dbReference type="Pfam" id="PF00107"/>
    </source>
</evidence>
<dbReference type="Gene3D" id="3.90.180.10">
    <property type="entry name" value="Medium-chain alcohol dehydrogenases, catalytic domain"/>
    <property type="match status" value="1"/>
</dbReference>
<evidence type="ECO:0000313" key="10">
    <source>
        <dbReference type="EMBL" id="KAL3524546.1"/>
    </source>
</evidence>
<evidence type="ECO:0000256" key="1">
    <source>
        <dbReference type="ARBA" id="ARBA00001947"/>
    </source>
</evidence>
<evidence type="ECO:0000259" key="9">
    <source>
        <dbReference type="Pfam" id="PF08240"/>
    </source>
</evidence>